<keyword evidence="1" id="KW-0472">Membrane</keyword>
<evidence type="ECO:0000256" key="1">
    <source>
        <dbReference type="SAM" id="Phobius"/>
    </source>
</evidence>
<accession>A7ET48</accession>
<dbReference type="HOGENOM" id="CLU_3406580_0_0_1"/>
<dbReference type="KEGG" id="ssl:SS1G_08503"/>
<gene>
    <name evidence="2" type="ORF">SS1G_08503</name>
</gene>
<dbReference type="InParanoid" id="A7ET48"/>
<keyword evidence="1" id="KW-1133">Transmembrane helix</keyword>
<protein>
    <submittedName>
        <fullName evidence="2">Uncharacterized protein</fullName>
    </submittedName>
</protein>
<organism evidence="2 3">
    <name type="scientific">Sclerotinia sclerotiorum (strain ATCC 18683 / 1980 / Ss-1)</name>
    <name type="common">White mold</name>
    <name type="synonym">Whetzelinia sclerotiorum</name>
    <dbReference type="NCBI Taxonomy" id="665079"/>
    <lineage>
        <taxon>Eukaryota</taxon>
        <taxon>Fungi</taxon>
        <taxon>Dikarya</taxon>
        <taxon>Ascomycota</taxon>
        <taxon>Pezizomycotina</taxon>
        <taxon>Leotiomycetes</taxon>
        <taxon>Helotiales</taxon>
        <taxon>Sclerotiniaceae</taxon>
        <taxon>Sclerotinia</taxon>
    </lineage>
</organism>
<dbReference type="EMBL" id="CH476631">
    <property type="protein sequence ID" value="EDN92640.1"/>
    <property type="molecule type" value="Genomic_DNA"/>
</dbReference>
<feature type="transmembrane region" description="Helical" evidence="1">
    <location>
        <begin position="12"/>
        <end position="29"/>
    </location>
</feature>
<sequence>MSVTEKFPTVKSLLMLLAMYGGGLDYKLYR</sequence>
<name>A7ET48_SCLS1</name>
<dbReference type="RefSeq" id="XP_001590763.1">
    <property type="nucleotide sequence ID" value="XM_001590713.1"/>
</dbReference>
<reference evidence="3" key="1">
    <citation type="journal article" date="2011" name="PLoS Genet.">
        <title>Genomic analysis of the necrotrophic fungal pathogens Sclerotinia sclerotiorum and Botrytis cinerea.</title>
        <authorList>
            <person name="Amselem J."/>
            <person name="Cuomo C.A."/>
            <person name="van Kan J.A."/>
            <person name="Viaud M."/>
            <person name="Benito E.P."/>
            <person name="Couloux A."/>
            <person name="Coutinho P.M."/>
            <person name="de Vries R.P."/>
            <person name="Dyer P.S."/>
            <person name="Fillinger S."/>
            <person name="Fournier E."/>
            <person name="Gout L."/>
            <person name="Hahn M."/>
            <person name="Kohn L."/>
            <person name="Lapalu N."/>
            <person name="Plummer K.M."/>
            <person name="Pradier J.M."/>
            <person name="Quevillon E."/>
            <person name="Sharon A."/>
            <person name="Simon A."/>
            <person name="ten Have A."/>
            <person name="Tudzynski B."/>
            <person name="Tudzynski P."/>
            <person name="Wincker P."/>
            <person name="Andrew M."/>
            <person name="Anthouard V."/>
            <person name="Beever R.E."/>
            <person name="Beffa R."/>
            <person name="Benoit I."/>
            <person name="Bouzid O."/>
            <person name="Brault B."/>
            <person name="Chen Z."/>
            <person name="Choquer M."/>
            <person name="Collemare J."/>
            <person name="Cotton P."/>
            <person name="Danchin E.G."/>
            <person name="Da Silva C."/>
            <person name="Gautier A."/>
            <person name="Giraud C."/>
            <person name="Giraud T."/>
            <person name="Gonzalez C."/>
            <person name="Grossetete S."/>
            <person name="Guldener U."/>
            <person name="Henrissat B."/>
            <person name="Howlett B.J."/>
            <person name="Kodira C."/>
            <person name="Kretschmer M."/>
            <person name="Lappartient A."/>
            <person name="Leroch M."/>
            <person name="Levis C."/>
            <person name="Mauceli E."/>
            <person name="Neuveglise C."/>
            <person name="Oeser B."/>
            <person name="Pearson M."/>
            <person name="Poulain J."/>
            <person name="Poussereau N."/>
            <person name="Quesneville H."/>
            <person name="Rascle C."/>
            <person name="Schumacher J."/>
            <person name="Segurens B."/>
            <person name="Sexton A."/>
            <person name="Silva E."/>
            <person name="Sirven C."/>
            <person name="Soanes D.M."/>
            <person name="Talbot N.J."/>
            <person name="Templeton M."/>
            <person name="Yandava C."/>
            <person name="Yarden O."/>
            <person name="Zeng Q."/>
            <person name="Rollins J.A."/>
            <person name="Lebrun M.H."/>
            <person name="Dickman M."/>
        </authorList>
    </citation>
    <scope>NUCLEOTIDE SEQUENCE [LARGE SCALE GENOMIC DNA]</scope>
    <source>
        <strain evidence="3">ATCC 18683 / 1980 / Ss-1</strain>
    </source>
</reference>
<evidence type="ECO:0000313" key="3">
    <source>
        <dbReference type="Proteomes" id="UP000001312"/>
    </source>
</evidence>
<dbReference type="GeneID" id="5486924"/>
<evidence type="ECO:0000313" key="2">
    <source>
        <dbReference type="EMBL" id="EDN92640.1"/>
    </source>
</evidence>
<keyword evidence="1" id="KW-0812">Transmembrane</keyword>
<proteinExistence type="predicted"/>
<keyword evidence="3" id="KW-1185">Reference proteome</keyword>
<dbReference type="AlphaFoldDB" id="A7ET48"/>
<dbReference type="Proteomes" id="UP000001312">
    <property type="component" value="Unassembled WGS sequence"/>
</dbReference>